<accession>F8NN92</accession>
<organism>
    <name type="scientific">Serpula lacrymans var. lacrymans (strain S7.9)</name>
    <name type="common">Dry rot fungus</name>
    <dbReference type="NCBI Taxonomy" id="578457"/>
    <lineage>
        <taxon>Eukaryota</taxon>
        <taxon>Fungi</taxon>
        <taxon>Dikarya</taxon>
        <taxon>Basidiomycota</taxon>
        <taxon>Agaricomycotina</taxon>
        <taxon>Agaricomycetes</taxon>
        <taxon>Agaricomycetidae</taxon>
        <taxon>Boletales</taxon>
        <taxon>Coniophorineae</taxon>
        <taxon>Serpulaceae</taxon>
        <taxon>Serpula</taxon>
    </lineage>
</organism>
<dbReference type="HOGENOM" id="CLU_360216_0_0_1"/>
<feature type="compositionally biased region" description="Polar residues" evidence="2">
    <location>
        <begin position="348"/>
        <end position="357"/>
    </location>
</feature>
<dbReference type="EMBL" id="GL945431">
    <property type="protein sequence ID" value="EGO27042.1"/>
    <property type="molecule type" value="Genomic_DNA"/>
</dbReference>
<feature type="coiled-coil region" evidence="1">
    <location>
        <begin position="573"/>
        <end position="618"/>
    </location>
</feature>
<feature type="region of interest" description="Disordered" evidence="2">
    <location>
        <begin position="348"/>
        <end position="445"/>
    </location>
</feature>
<dbReference type="GO" id="GO:0000785">
    <property type="term" value="C:chromatin"/>
    <property type="evidence" value="ECO:0007669"/>
    <property type="project" value="TreeGrafter"/>
</dbReference>
<evidence type="ECO:0000313" key="3">
    <source>
        <dbReference type="EMBL" id="EGO27042.1"/>
    </source>
</evidence>
<dbReference type="RefSeq" id="XP_007315133.1">
    <property type="nucleotide sequence ID" value="XM_007315071.1"/>
</dbReference>
<dbReference type="GO" id="GO:0000796">
    <property type="term" value="C:condensin complex"/>
    <property type="evidence" value="ECO:0007669"/>
    <property type="project" value="TreeGrafter"/>
</dbReference>
<dbReference type="GO" id="GO:0007076">
    <property type="term" value="P:mitotic chromosome condensation"/>
    <property type="evidence" value="ECO:0007669"/>
    <property type="project" value="TreeGrafter"/>
</dbReference>
<feature type="compositionally biased region" description="Basic and acidic residues" evidence="2">
    <location>
        <begin position="433"/>
        <end position="445"/>
    </location>
</feature>
<feature type="coiled-coil region" evidence="1">
    <location>
        <begin position="730"/>
        <end position="764"/>
    </location>
</feature>
<gene>
    <name evidence="3" type="ORF">SERLADRAFT_413604</name>
</gene>
<evidence type="ECO:0000256" key="2">
    <source>
        <dbReference type="SAM" id="MobiDB-lite"/>
    </source>
</evidence>
<sequence length="777" mass="86980">MAQMLKQVMNDAGGEVKQMQDQMERERASSQKQIKELESHFISVNKAQASEIKMLQDELNNKQISARSAVTNTQQQVQELDQSTILLKQQNAYLSEKLARMETLNKELEMESSLRKMAEEHMQTILFVVLEPMSPSQTTVIAKRQFDPHPCTELPPRALRPAGVTASRRAFSITAPELCKDYPYVLQTENDTLYVPYREYRGSCPPLAVPRGDSYAHPGDVYIDFSKGRHALYGCTKTDSQGITWVKWRGPAPTDSTTKAHLKPPSVASVFKWTLIQYPDPCGFKRYLWCDGQNVSWCSEEDVKASRAKLLADLDPSAKSYIGGEWVIEKLLAYERGLSSQTNSKRALLAQSDSSQHAEGPSQKRVKTTTAENIQPTGLQSGSTKISVSTQAEDTTQKHDAQLDPPPNASSSTPAPRTRQVQVVGNPGLPSSSRDRQNHDIPKMFTDDNGTRRFWAMQEMYTKNLVALGQELRSIRETNVKLRTDLDHKLGALAVVPAPAVVPNPRLQDASTDCEGLLGAGDSVKNDIFQVKPPVERVPESGSADDDTSCALILLSLQGPTKGNLALSFRQAMKEALHESELARAKNEKLQAEINQERLATQKKIYDLEERLTRAKRQFVRDFESLKVDCMVEQHLHDEAEGELIRQSAEQEEKLRNIEILHMQEEETLTLELHVAVNRAVEAEEQWAAAQKQISDLEHGLSLGTYSNQSVNDRLSEKLEQAGTAHASQVEGLKTELQKEQNLRHEAEKKLQNLEGNLLKMTQLMHSMLPSGSQPEN</sequence>
<protein>
    <submittedName>
        <fullName evidence="3">Uncharacterized protein</fullName>
    </submittedName>
</protein>
<proteinExistence type="predicted"/>
<dbReference type="KEGG" id="sla:SERLADRAFT_413604"/>
<keyword evidence="1" id="KW-0175">Coiled coil</keyword>
<feature type="compositionally biased region" description="Polar residues" evidence="2">
    <location>
        <begin position="368"/>
        <end position="394"/>
    </location>
</feature>
<dbReference type="GeneID" id="18813187"/>
<dbReference type="PANTHER" id="PTHR43941:SF5">
    <property type="entry name" value="ELKS_RAB6-INTERACTING_CAST FAMILY PROTEIN"/>
    <property type="match status" value="1"/>
</dbReference>
<dbReference type="GO" id="GO:0000793">
    <property type="term" value="C:condensed chromosome"/>
    <property type="evidence" value="ECO:0007669"/>
    <property type="project" value="TreeGrafter"/>
</dbReference>
<dbReference type="GO" id="GO:0003682">
    <property type="term" value="F:chromatin binding"/>
    <property type="evidence" value="ECO:0007669"/>
    <property type="project" value="TreeGrafter"/>
</dbReference>
<name>F8NN92_SERL9</name>
<dbReference type="Proteomes" id="UP000008064">
    <property type="component" value="Unassembled WGS sequence"/>
</dbReference>
<dbReference type="AlphaFoldDB" id="F8NN92"/>
<reference evidence="3" key="1">
    <citation type="submission" date="2011-04" db="EMBL/GenBank/DDBJ databases">
        <title>Evolution of plant cell wall degrading machinery underlies the functional diversity of forest fungi.</title>
        <authorList>
            <consortium name="US DOE Joint Genome Institute (JGI-PGF)"/>
            <person name="Eastwood D.C."/>
            <person name="Floudas D."/>
            <person name="Binder M."/>
            <person name="Majcherczyk A."/>
            <person name="Schneider P."/>
            <person name="Aerts A."/>
            <person name="Asiegbu F.O."/>
            <person name="Baker S.E."/>
            <person name="Barry K."/>
            <person name="Bendiksby M."/>
            <person name="Blumentritt M."/>
            <person name="Coutinho P.M."/>
            <person name="Cullen D."/>
            <person name="Cullen D."/>
            <person name="Gathman A."/>
            <person name="Goodell B."/>
            <person name="Henrissat B."/>
            <person name="Ihrmark K."/>
            <person name="Kauserud H."/>
            <person name="Kohler A."/>
            <person name="LaButti K."/>
            <person name="Lapidus A."/>
            <person name="Lavin J.L."/>
            <person name="Lee Y.-H."/>
            <person name="Lindquist E."/>
            <person name="Lilly W."/>
            <person name="Lucas S."/>
            <person name="Morin E."/>
            <person name="Murat C."/>
            <person name="Oguiza J.A."/>
            <person name="Park J."/>
            <person name="Pisabarro A.G."/>
            <person name="Riley R."/>
            <person name="Rosling A."/>
            <person name="Salamov A."/>
            <person name="Schmidt O."/>
            <person name="Schmutz J."/>
            <person name="Skrede I."/>
            <person name="Stenlid J."/>
            <person name="Wiebenga A."/>
            <person name="Xie X."/>
            <person name="Kues U."/>
            <person name="Hibbett D.S."/>
            <person name="Hoffmeister D."/>
            <person name="Hogberg N."/>
            <person name="Martin F."/>
            <person name="Grigoriev I.V."/>
            <person name="Watkinson S.C."/>
        </authorList>
    </citation>
    <scope>NUCLEOTIDE SEQUENCE</scope>
    <source>
        <strain evidence="3">S7.9</strain>
    </source>
</reference>
<feature type="region of interest" description="Disordered" evidence="2">
    <location>
        <begin position="1"/>
        <end position="26"/>
    </location>
</feature>
<dbReference type="PANTHER" id="PTHR43941">
    <property type="entry name" value="STRUCTURAL MAINTENANCE OF CHROMOSOMES PROTEIN 2"/>
    <property type="match status" value="1"/>
</dbReference>
<evidence type="ECO:0000256" key="1">
    <source>
        <dbReference type="SAM" id="Coils"/>
    </source>
</evidence>